<accession>A0A917QPJ5</accession>
<dbReference type="Proteomes" id="UP000637788">
    <property type="component" value="Unassembled WGS sequence"/>
</dbReference>
<keyword evidence="3" id="KW-1185">Reference proteome</keyword>
<evidence type="ECO:0000256" key="1">
    <source>
        <dbReference type="SAM" id="MobiDB-lite"/>
    </source>
</evidence>
<protein>
    <submittedName>
        <fullName evidence="2">Uncharacterized protein</fullName>
    </submittedName>
</protein>
<reference evidence="2" key="2">
    <citation type="submission" date="2020-09" db="EMBL/GenBank/DDBJ databases">
        <authorList>
            <person name="Sun Q."/>
            <person name="Ohkuma M."/>
        </authorList>
    </citation>
    <scope>NUCLEOTIDE SEQUENCE</scope>
    <source>
        <strain evidence="2">JCM 3035</strain>
    </source>
</reference>
<evidence type="ECO:0000313" key="3">
    <source>
        <dbReference type="Proteomes" id="UP000637788"/>
    </source>
</evidence>
<comment type="caution">
    <text evidence="2">The sequence shown here is derived from an EMBL/GenBank/DDBJ whole genome shotgun (WGS) entry which is preliminary data.</text>
</comment>
<sequence>MLGGPGGSGRAGAGDCGSRGTRGIGSLLRGGGTWHRSQAGERIGREAEDTPHMLRGIRDPLTDRDERAGPAQPRRDGRAQQHDRRIPQSPHITGVGDQDQETPRVSDIA</sequence>
<dbReference type="AlphaFoldDB" id="A0A917QPJ5"/>
<organism evidence="2 3">
    <name type="scientific">Streptomyces flaveus</name>
    <dbReference type="NCBI Taxonomy" id="66370"/>
    <lineage>
        <taxon>Bacteria</taxon>
        <taxon>Bacillati</taxon>
        <taxon>Actinomycetota</taxon>
        <taxon>Actinomycetes</taxon>
        <taxon>Kitasatosporales</taxon>
        <taxon>Streptomycetaceae</taxon>
        <taxon>Streptomyces</taxon>
        <taxon>Streptomyces aurantiacus group</taxon>
    </lineage>
</organism>
<evidence type="ECO:0000313" key="2">
    <source>
        <dbReference type="EMBL" id="GGK62194.1"/>
    </source>
</evidence>
<dbReference type="EMBL" id="BMPQ01000004">
    <property type="protein sequence ID" value="GGK62194.1"/>
    <property type="molecule type" value="Genomic_DNA"/>
</dbReference>
<feature type="region of interest" description="Disordered" evidence="1">
    <location>
        <begin position="1"/>
        <end position="109"/>
    </location>
</feature>
<feature type="compositionally biased region" description="Gly residues" evidence="1">
    <location>
        <begin position="1"/>
        <end position="33"/>
    </location>
</feature>
<feature type="compositionally biased region" description="Basic and acidic residues" evidence="1">
    <location>
        <begin position="38"/>
        <end position="86"/>
    </location>
</feature>
<name>A0A917QPJ5_9ACTN</name>
<gene>
    <name evidence="2" type="ORF">GCM10010094_23520</name>
</gene>
<proteinExistence type="predicted"/>
<reference evidence="2" key="1">
    <citation type="journal article" date="2014" name="Int. J. Syst. Evol. Microbiol.">
        <title>Complete genome sequence of Corynebacterium casei LMG S-19264T (=DSM 44701T), isolated from a smear-ripened cheese.</title>
        <authorList>
            <consortium name="US DOE Joint Genome Institute (JGI-PGF)"/>
            <person name="Walter F."/>
            <person name="Albersmeier A."/>
            <person name="Kalinowski J."/>
            <person name="Ruckert C."/>
        </authorList>
    </citation>
    <scope>NUCLEOTIDE SEQUENCE</scope>
    <source>
        <strain evidence="2">JCM 3035</strain>
    </source>
</reference>